<dbReference type="Pfam" id="PF00062">
    <property type="entry name" value="Lys"/>
    <property type="match status" value="1"/>
</dbReference>
<dbReference type="InterPro" id="IPR001916">
    <property type="entry name" value="Glyco_hydro_22"/>
</dbReference>
<dbReference type="Proteomes" id="UP001152799">
    <property type="component" value="Chromosome 10"/>
</dbReference>
<keyword evidence="5" id="KW-0378">Hydrolase</keyword>
<feature type="signal peptide" evidence="8">
    <location>
        <begin position="1"/>
        <end position="20"/>
    </location>
</feature>
<feature type="compositionally biased region" description="Polar residues" evidence="7">
    <location>
        <begin position="659"/>
        <end position="674"/>
    </location>
</feature>
<organism evidence="10 11">
    <name type="scientific">Ceutorhynchus assimilis</name>
    <name type="common">cabbage seed weevil</name>
    <dbReference type="NCBI Taxonomy" id="467358"/>
    <lineage>
        <taxon>Eukaryota</taxon>
        <taxon>Metazoa</taxon>
        <taxon>Ecdysozoa</taxon>
        <taxon>Arthropoda</taxon>
        <taxon>Hexapoda</taxon>
        <taxon>Insecta</taxon>
        <taxon>Pterygota</taxon>
        <taxon>Neoptera</taxon>
        <taxon>Endopterygota</taxon>
        <taxon>Coleoptera</taxon>
        <taxon>Polyphaga</taxon>
        <taxon>Cucujiformia</taxon>
        <taxon>Curculionidae</taxon>
        <taxon>Ceutorhynchinae</taxon>
        <taxon>Ceutorhynchus</taxon>
    </lineage>
</organism>
<dbReference type="SUPFAM" id="SSF53955">
    <property type="entry name" value="Lysozyme-like"/>
    <property type="match status" value="1"/>
</dbReference>
<feature type="compositionally biased region" description="Low complexity" evidence="7">
    <location>
        <begin position="570"/>
        <end position="581"/>
    </location>
</feature>
<evidence type="ECO:0000313" key="10">
    <source>
        <dbReference type="EMBL" id="CAG9761742.1"/>
    </source>
</evidence>
<dbReference type="GO" id="GO:0003796">
    <property type="term" value="F:lysozyme activity"/>
    <property type="evidence" value="ECO:0007669"/>
    <property type="project" value="UniProtKB-EC"/>
</dbReference>
<dbReference type="InterPro" id="IPR023346">
    <property type="entry name" value="Lysozyme-like_dom_sf"/>
</dbReference>
<evidence type="ECO:0000256" key="1">
    <source>
        <dbReference type="ARBA" id="ARBA00000632"/>
    </source>
</evidence>
<evidence type="ECO:0000256" key="2">
    <source>
        <dbReference type="ARBA" id="ARBA00012732"/>
    </source>
</evidence>
<keyword evidence="5" id="KW-0326">Glycosidase</keyword>
<feature type="region of interest" description="Disordered" evidence="7">
    <location>
        <begin position="474"/>
        <end position="499"/>
    </location>
</feature>
<keyword evidence="8" id="KW-0732">Signal</keyword>
<feature type="domain" description="Glycosyl hydrolases family 22 (GH22)" evidence="9">
    <location>
        <begin position="85"/>
        <end position="103"/>
    </location>
</feature>
<dbReference type="EC" id="3.2.1.17" evidence="2"/>
<dbReference type="InterPro" id="IPR019799">
    <property type="entry name" value="Glyco_hydro_22_CS"/>
</dbReference>
<evidence type="ECO:0000256" key="4">
    <source>
        <dbReference type="ARBA" id="ARBA00023157"/>
    </source>
</evidence>
<dbReference type="PROSITE" id="PS51348">
    <property type="entry name" value="GLYCOSYL_HYDROL_F22_2"/>
    <property type="match status" value="1"/>
</dbReference>
<dbReference type="EMBL" id="OU892286">
    <property type="protein sequence ID" value="CAG9761742.1"/>
    <property type="molecule type" value="Genomic_DNA"/>
</dbReference>
<evidence type="ECO:0000256" key="3">
    <source>
        <dbReference type="ARBA" id="ARBA00022638"/>
    </source>
</evidence>
<dbReference type="OrthoDB" id="17373at2759"/>
<name>A0A9N9MGA2_9CUCU</name>
<feature type="compositionally biased region" description="Low complexity" evidence="7">
    <location>
        <begin position="349"/>
        <end position="385"/>
    </location>
</feature>
<keyword evidence="11" id="KW-1185">Reference proteome</keyword>
<evidence type="ECO:0000256" key="7">
    <source>
        <dbReference type="SAM" id="MobiDB-lite"/>
    </source>
</evidence>
<dbReference type="GO" id="GO:0042742">
    <property type="term" value="P:defense response to bacterium"/>
    <property type="evidence" value="ECO:0007669"/>
    <property type="project" value="UniProtKB-KW"/>
</dbReference>
<dbReference type="SMART" id="SM00263">
    <property type="entry name" value="LYZ1"/>
    <property type="match status" value="1"/>
</dbReference>
<gene>
    <name evidence="10" type="ORF">CEUTPL_LOCUS2436</name>
</gene>
<feature type="chain" id="PRO_5040236925" description="lysozyme" evidence="8">
    <location>
        <begin position="21"/>
        <end position="745"/>
    </location>
</feature>
<reference evidence="10" key="1">
    <citation type="submission" date="2022-01" db="EMBL/GenBank/DDBJ databases">
        <authorList>
            <person name="King R."/>
        </authorList>
    </citation>
    <scope>NUCLEOTIDE SEQUENCE</scope>
</reference>
<protein>
    <recommendedName>
        <fullName evidence="2">lysozyme</fullName>
        <ecNumber evidence="2">3.2.1.17</ecNumber>
    </recommendedName>
</protein>
<dbReference type="AlphaFoldDB" id="A0A9N9MGA2"/>
<comment type="similarity">
    <text evidence="6">Belongs to the glycosyl hydrolase 22 family.</text>
</comment>
<feature type="region of interest" description="Disordered" evidence="7">
    <location>
        <begin position="344"/>
        <end position="413"/>
    </location>
</feature>
<dbReference type="PRINTS" id="PR00135">
    <property type="entry name" value="LYZLACT"/>
</dbReference>
<feature type="compositionally biased region" description="Low complexity" evidence="7">
    <location>
        <begin position="590"/>
        <end position="639"/>
    </location>
</feature>
<keyword evidence="4" id="KW-1015">Disulfide bond</keyword>
<accession>A0A9N9MGA2</accession>
<evidence type="ECO:0000256" key="6">
    <source>
        <dbReference type="RuleBase" id="RU004440"/>
    </source>
</evidence>
<dbReference type="GO" id="GO:0031640">
    <property type="term" value="P:killing of cells of another organism"/>
    <property type="evidence" value="ECO:0007669"/>
    <property type="project" value="UniProtKB-KW"/>
</dbReference>
<dbReference type="Gene3D" id="1.10.530.10">
    <property type="match status" value="1"/>
</dbReference>
<dbReference type="CDD" id="cd16899">
    <property type="entry name" value="LYZ_C_invert"/>
    <property type="match status" value="1"/>
</dbReference>
<keyword evidence="3" id="KW-0929">Antimicrobial</keyword>
<evidence type="ECO:0000259" key="9">
    <source>
        <dbReference type="PROSITE" id="PS00128"/>
    </source>
</evidence>
<evidence type="ECO:0000256" key="5">
    <source>
        <dbReference type="ARBA" id="ARBA00023295"/>
    </source>
</evidence>
<evidence type="ECO:0000313" key="11">
    <source>
        <dbReference type="Proteomes" id="UP001152799"/>
    </source>
</evidence>
<feature type="region of interest" description="Disordered" evidence="7">
    <location>
        <begin position="560"/>
        <end position="674"/>
    </location>
</feature>
<evidence type="ECO:0000256" key="8">
    <source>
        <dbReference type="SAM" id="SignalP"/>
    </source>
</evidence>
<comment type="catalytic activity">
    <reaction evidence="1">
        <text>Hydrolysis of (1-&gt;4)-beta-linkages between N-acetylmuramic acid and N-acetyl-D-glucosamine residues in a peptidoglycan and between N-acetyl-D-glucosamine residues in chitodextrins.</text>
        <dbReference type="EC" id="3.2.1.17"/>
    </reaction>
</comment>
<sequence length="745" mass="83150">MVLARGSIILLLLTVINVDAKIYERCELARELRNFDLPEDEVPTWICIAEHESNFDTGAMNLGSGDHGLFQISEIYWCSPPGYGCNSPCSKFRDENIADDLQCIRRIYNEHTRISGNGFDAWVVYPLHCKNITYDFIQDCFDENAPYNSTTDNEISTDEDLNGDGYNFPALPNKDDGDGYEFPKLPTREQKALLPFYKIYYEFPKFPADKDSIHHSVSAYNDIKTNPFLSGKIAARGSIHDSISVGEYLTKSISNNIKTNPFLNGKFSISKTSIYDSVSLKSNPFLNSHKQYDIDFDIESTSDNEIEVSTMSTSKEHVSRPEIPKPIQGNLFLTEYSTATSSTKSQIFTSRTSSRTKSPTSSTSDKNTKSSVPFKTSTVSSSFFTRPPLSTTHKAPTTVFQSKVTSRTQKSGSFAVASRHLNSSAIYTTTSKPSTSSSTTRKASTTIVNLQPFTKTSRTSTNFHINAKISTTTTKSSISTTAKPAYHSSSSTTSRKQFGSFTRTTTADLEAASSTFTPRFTTPKPFYSNSATTVNPSERQVTFAPDSWFSWLFSTQTLPPLVAPPRPGSRPEGSGPSPLRPTGGPFNSSTTRRPLPRPTHLLPGNSSTTRRPLPRPTHLLPGNYSTTRRPLPRPTHLLPGNYSTTRRPLPRPTHHLQPGSFSTPKKPTHLQPGSSTTVVEFITTRSSSPNVDRVTRRPMRWQQRPHPPRRHPVQLRSDEDGYEEVPIDEHVVYLRSKYGFQLFRV</sequence>
<feature type="compositionally biased region" description="Polar residues" evidence="7">
    <location>
        <begin position="487"/>
        <end position="499"/>
    </location>
</feature>
<feature type="compositionally biased region" description="Polar residues" evidence="7">
    <location>
        <begin position="388"/>
        <end position="412"/>
    </location>
</feature>
<proteinExistence type="inferred from homology"/>
<keyword evidence="3" id="KW-0081">Bacteriolytic enzyme</keyword>
<dbReference type="PANTHER" id="PTHR11407">
    <property type="entry name" value="LYSOZYME C"/>
    <property type="match status" value="1"/>
</dbReference>
<dbReference type="PANTHER" id="PTHR11407:SF63">
    <property type="entry name" value="LYSOZYME C"/>
    <property type="match status" value="1"/>
</dbReference>
<dbReference type="PROSITE" id="PS00128">
    <property type="entry name" value="GLYCOSYL_HYDROL_F22_1"/>
    <property type="match status" value="1"/>
</dbReference>